<protein>
    <submittedName>
        <fullName evidence="2">Tail fiber protein</fullName>
    </submittedName>
</protein>
<keyword evidence="3" id="KW-1185">Reference proteome</keyword>
<evidence type="ECO:0000313" key="2">
    <source>
        <dbReference type="EMBL" id="MCG2612947.1"/>
    </source>
</evidence>
<evidence type="ECO:0000313" key="3">
    <source>
        <dbReference type="Proteomes" id="UP001165367"/>
    </source>
</evidence>
<feature type="coiled-coil region" evidence="1">
    <location>
        <begin position="288"/>
        <end position="315"/>
    </location>
</feature>
<accession>A0ABS9KKV7</accession>
<comment type="caution">
    <text evidence="2">The sequence shown here is derived from an EMBL/GenBank/DDBJ whole genome shotgun (WGS) entry which is preliminary data.</text>
</comment>
<dbReference type="EMBL" id="JAKLTR010000001">
    <property type="protein sequence ID" value="MCG2612947.1"/>
    <property type="molecule type" value="Genomic_DNA"/>
</dbReference>
<sequence length="315" mass="34837">MKYSSVAAVLLCITINTHGQQFISDNVVAGASGTHWQGFKSNGPSTKWGFQQNDLMYIGLGGNLYNRGFSANAMGIFNGSTDREDIFLYNQNSPYADFLVLKASGNVGIGTVSPTSKLHVQNGSIQLSHPIFHEINTRLVVDEEVPSIRFTRWTGTAQQQHNAFIGQFYNTGLSEYSLALGTGKSTDGNQNTATTRMTITHTGNIGIGTLTPQEKLVVAGNIHAQKVKVTVNAGADFVFEPGYRLKNLEEVKRFIQEHKHLPEIPSAKEMETNGIELTEMSIKLLQKVEELTLHLIEQKQEIENLRKELSLIRSK</sequence>
<dbReference type="RefSeq" id="WP_237868173.1">
    <property type="nucleotide sequence ID" value="NZ_JAKLTR010000001.1"/>
</dbReference>
<gene>
    <name evidence="2" type="ORF">LZZ85_01605</name>
</gene>
<evidence type="ECO:0000256" key="1">
    <source>
        <dbReference type="SAM" id="Coils"/>
    </source>
</evidence>
<keyword evidence="1" id="KW-0175">Coiled coil</keyword>
<organism evidence="2 3">
    <name type="scientific">Terrimonas ginsenosidimutans</name>
    <dbReference type="NCBI Taxonomy" id="2908004"/>
    <lineage>
        <taxon>Bacteria</taxon>
        <taxon>Pseudomonadati</taxon>
        <taxon>Bacteroidota</taxon>
        <taxon>Chitinophagia</taxon>
        <taxon>Chitinophagales</taxon>
        <taxon>Chitinophagaceae</taxon>
        <taxon>Terrimonas</taxon>
    </lineage>
</organism>
<reference evidence="2" key="1">
    <citation type="submission" date="2022-01" db="EMBL/GenBank/DDBJ databases">
        <authorList>
            <person name="Jo J.-H."/>
            <person name="Im W.-T."/>
        </authorList>
    </citation>
    <scope>NUCLEOTIDE SEQUENCE</scope>
    <source>
        <strain evidence="2">NA20</strain>
    </source>
</reference>
<name>A0ABS9KKV7_9BACT</name>
<dbReference type="Proteomes" id="UP001165367">
    <property type="component" value="Unassembled WGS sequence"/>
</dbReference>
<proteinExistence type="predicted"/>